<gene>
    <name evidence="1" type="ORF">LDC_0277</name>
</gene>
<evidence type="ECO:0000313" key="1">
    <source>
        <dbReference type="EMBL" id="EFK97671.1"/>
    </source>
</evidence>
<accession>D9PFJ5</accession>
<sequence length="119" mass="14223">MYTKIKIKGLKMKKCLSCAKSIEFKDKFCVFCGFEQKDMSQEGEKAFWEQVRKVCRYKLNIFTVKEKPEIIFYSKILAFTESLLELKDKRIDFSSLSEDEKKDEKKELLKHIILKEKSF</sequence>
<dbReference type="AlphaFoldDB" id="D9PFJ5"/>
<organism evidence="1">
    <name type="scientific">sediment metagenome</name>
    <dbReference type="NCBI Taxonomy" id="749907"/>
    <lineage>
        <taxon>unclassified sequences</taxon>
        <taxon>metagenomes</taxon>
        <taxon>ecological metagenomes</taxon>
    </lineage>
</organism>
<reference evidence="1" key="2">
    <citation type="journal article" date="2011" name="Microb. Ecol.">
        <title>Taxonomic and Functional Metagenomic Profiling of the Microbial Community in the Anoxic Sediment of a Sub-saline Shallow Lake (Laguna de Carrizo, Central Spain).</title>
        <authorList>
            <person name="Ferrer M."/>
            <person name="Guazzaroni M.E."/>
            <person name="Richter M."/>
            <person name="Garcia-Salamanca A."/>
            <person name="Yarza P."/>
            <person name="Suarez-Suarez A."/>
            <person name="Solano J."/>
            <person name="Alcaide M."/>
            <person name="van Dillewijn P."/>
            <person name="Molina-Henares M.A."/>
            <person name="Lopez-Cortes N."/>
            <person name="Al-Ramahi Y."/>
            <person name="Guerrero C."/>
            <person name="Acosta A."/>
            <person name="de Eugenio L.I."/>
            <person name="Martinez V."/>
            <person name="Marques S."/>
            <person name="Rojo F."/>
            <person name="Santero E."/>
            <person name="Genilloud O."/>
            <person name="Perez-Perez J."/>
            <person name="Rossello-Mora R."/>
            <person name="Ramos J.L."/>
        </authorList>
    </citation>
    <scope>NUCLEOTIDE SEQUENCE</scope>
</reference>
<proteinExistence type="predicted"/>
<reference evidence="1" key="1">
    <citation type="submission" date="2010-07" db="EMBL/GenBank/DDBJ databases">
        <authorList>
            <consortium name="CONSOLIDER consortium CSD2007-00005"/>
            <person name="Guazzaroni M.-E."/>
            <person name="Richter M."/>
            <person name="Garcia-Salamanca A."/>
            <person name="Yarza P."/>
            <person name="Ferrer M."/>
        </authorList>
    </citation>
    <scope>NUCLEOTIDE SEQUENCE</scope>
</reference>
<comment type="caution">
    <text evidence="1">The sequence shown here is derived from an EMBL/GenBank/DDBJ whole genome shotgun (WGS) entry which is preliminary data.</text>
</comment>
<protein>
    <submittedName>
        <fullName evidence="1">Uncharacterized protein</fullName>
    </submittedName>
</protein>
<name>D9PFJ5_9ZZZZ</name>
<dbReference type="EMBL" id="ADZX01000072">
    <property type="protein sequence ID" value="EFK97671.1"/>
    <property type="molecule type" value="Genomic_DNA"/>
</dbReference>